<evidence type="ECO:0000313" key="3">
    <source>
        <dbReference type="Proteomes" id="UP000256964"/>
    </source>
</evidence>
<keyword evidence="3" id="KW-1185">Reference proteome</keyword>
<dbReference type="Proteomes" id="UP000256964">
    <property type="component" value="Unassembled WGS sequence"/>
</dbReference>
<gene>
    <name evidence="2" type="ORF">OH76DRAFT_1490249</name>
</gene>
<organism evidence="2 3">
    <name type="scientific">Lentinus brumalis</name>
    <dbReference type="NCBI Taxonomy" id="2498619"/>
    <lineage>
        <taxon>Eukaryota</taxon>
        <taxon>Fungi</taxon>
        <taxon>Dikarya</taxon>
        <taxon>Basidiomycota</taxon>
        <taxon>Agaricomycotina</taxon>
        <taxon>Agaricomycetes</taxon>
        <taxon>Polyporales</taxon>
        <taxon>Polyporaceae</taxon>
        <taxon>Lentinus</taxon>
    </lineage>
</organism>
<feature type="region of interest" description="Disordered" evidence="1">
    <location>
        <begin position="8"/>
        <end position="28"/>
    </location>
</feature>
<sequence>MYAVRIEASGFNDGHSRRPFSPSPSAYPDDSDFAQEIVDAFAATDANFGWLYLIVNDAARLPLGGQFFREVNAPGVGFRLLQLGGARTTYLFCRVE</sequence>
<evidence type="ECO:0000256" key="1">
    <source>
        <dbReference type="SAM" id="MobiDB-lite"/>
    </source>
</evidence>
<name>A0A371CJN9_9APHY</name>
<protein>
    <submittedName>
        <fullName evidence="2">Uncharacterized protein</fullName>
    </submittedName>
</protein>
<dbReference type="AlphaFoldDB" id="A0A371CJN9"/>
<dbReference type="EMBL" id="KZ857553">
    <property type="protein sequence ID" value="RDX40480.1"/>
    <property type="molecule type" value="Genomic_DNA"/>
</dbReference>
<proteinExistence type="predicted"/>
<accession>A0A371CJN9</accession>
<feature type="compositionally biased region" description="Low complexity" evidence="1">
    <location>
        <begin position="19"/>
        <end position="28"/>
    </location>
</feature>
<dbReference type="OrthoDB" id="1274115at2759"/>
<reference evidence="2 3" key="1">
    <citation type="journal article" date="2018" name="Biotechnol. Biofuels">
        <title>Integrative visual omics of the white-rot fungus Polyporus brumalis exposes the biotechnological potential of its oxidative enzymes for delignifying raw plant biomass.</title>
        <authorList>
            <person name="Miyauchi S."/>
            <person name="Rancon A."/>
            <person name="Drula E."/>
            <person name="Hage H."/>
            <person name="Chaduli D."/>
            <person name="Favel A."/>
            <person name="Grisel S."/>
            <person name="Henrissat B."/>
            <person name="Herpoel-Gimbert I."/>
            <person name="Ruiz-Duenas F.J."/>
            <person name="Chevret D."/>
            <person name="Hainaut M."/>
            <person name="Lin J."/>
            <person name="Wang M."/>
            <person name="Pangilinan J."/>
            <person name="Lipzen A."/>
            <person name="Lesage-Meessen L."/>
            <person name="Navarro D."/>
            <person name="Riley R."/>
            <person name="Grigoriev I.V."/>
            <person name="Zhou S."/>
            <person name="Raouche S."/>
            <person name="Rosso M.N."/>
        </authorList>
    </citation>
    <scope>NUCLEOTIDE SEQUENCE [LARGE SCALE GENOMIC DNA]</scope>
    <source>
        <strain evidence="2 3">BRFM 1820</strain>
    </source>
</reference>
<evidence type="ECO:0000313" key="2">
    <source>
        <dbReference type="EMBL" id="RDX40480.1"/>
    </source>
</evidence>